<dbReference type="EMBL" id="NBIV01000057">
    <property type="protein sequence ID" value="PXF45575.1"/>
    <property type="molecule type" value="Genomic_DNA"/>
</dbReference>
<evidence type="ECO:0000259" key="7">
    <source>
        <dbReference type="PROSITE" id="PS51387"/>
    </source>
</evidence>
<evidence type="ECO:0000256" key="1">
    <source>
        <dbReference type="ARBA" id="ARBA00001974"/>
    </source>
</evidence>
<dbReference type="InterPro" id="IPR050416">
    <property type="entry name" value="FAD-linked_Oxidoreductase"/>
</dbReference>
<reference evidence="8 9" key="1">
    <citation type="journal article" date="2018" name="Mol. Biol. Evol.">
        <title>Analysis of the draft genome of the red seaweed Gracilariopsis chorda provides insights into genome size evolution in Rhodophyta.</title>
        <authorList>
            <person name="Lee J."/>
            <person name="Yang E.C."/>
            <person name="Graf L."/>
            <person name="Yang J.H."/>
            <person name="Qiu H."/>
            <person name="Zel Zion U."/>
            <person name="Chan C.X."/>
            <person name="Stephens T.G."/>
            <person name="Weber A.P.M."/>
            <person name="Boo G.H."/>
            <person name="Boo S.M."/>
            <person name="Kim K.M."/>
            <person name="Shin Y."/>
            <person name="Jung M."/>
            <person name="Lee S.J."/>
            <person name="Yim H.S."/>
            <person name="Lee J.H."/>
            <person name="Bhattacharya D."/>
            <person name="Yoon H.S."/>
        </authorList>
    </citation>
    <scope>NUCLEOTIDE SEQUENCE [LARGE SCALE GENOMIC DNA]</scope>
    <source>
        <strain evidence="8 9">SKKU-2015</strain>
        <tissue evidence="8">Whole body</tissue>
    </source>
</reference>
<keyword evidence="9" id="KW-1185">Reference proteome</keyword>
<proteinExistence type="inferred from homology"/>
<dbReference type="Proteomes" id="UP000247409">
    <property type="component" value="Unassembled WGS sequence"/>
</dbReference>
<name>A0A2V3ITX4_9FLOR</name>
<evidence type="ECO:0000256" key="3">
    <source>
        <dbReference type="ARBA" id="ARBA00022630"/>
    </source>
</evidence>
<evidence type="ECO:0000313" key="9">
    <source>
        <dbReference type="Proteomes" id="UP000247409"/>
    </source>
</evidence>
<dbReference type="PROSITE" id="PS51387">
    <property type="entry name" value="FAD_PCMH"/>
    <property type="match status" value="1"/>
</dbReference>
<dbReference type="Pfam" id="PF08031">
    <property type="entry name" value="BBE"/>
    <property type="match status" value="1"/>
</dbReference>
<evidence type="ECO:0000256" key="2">
    <source>
        <dbReference type="ARBA" id="ARBA00005466"/>
    </source>
</evidence>
<organism evidence="8 9">
    <name type="scientific">Gracilariopsis chorda</name>
    <dbReference type="NCBI Taxonomy" id="448386"/>
    <lineage>
        <taxon>Eukaryota</taxon>
        <taxon>Rhodophyta</taxon>
        <taxon>Florideophyceae</taxon>
        <taxon>Rhodymeniophycidae</taxon>
        <taxon>Gracilariales</taxon>
        <taxon>Gracilariaceae</taxon>
        <taxon>Gracilariopsis</taxon>
    </lineage>
</organism>
<keyword evidence="6" id="KW-0732">Signal</keyword>
<keyword evidence="5" id="KW-0560">Oxidoreductase</keyword>
<dbReference type="InterPro" id="IPR036318">
    <property type="entry name" value="FAD-bd_PCMH-like_sf"/>
</dbReference>
<dbReference type="STRING" id="448386.A0A2V3ITX4"/>
<dbReference type="InterPro" id="IPR006094">
    <property type="entry name" value="Oxid_FAD_bind_N"/>
</dbReference>
<dbReference type="InterPro" id="IPR016166">
    <property type="entry name" value="FAD-bd_PCMH"/>
</dbReference>
<dbReference type="PANTHER" id="PTHR42973">
    <property type="entry name" value="BINDING OXIDOREDUCTASE, PUTATIVE (AFU_ORTHOLOGUE AFUA_1G17690)-RELATED"/>
    <property type="match status" value="1"/>
</dbReference>
<dbReference type="SUPFAM" id="SSF56176">
    <property type="entry name" value="FAD-binding/transporter-associated domain-like"/>
    <property type="match status" value="1"/>
</dbReference>
<evidence type="ECO:0000256" key="4">
    <source>
        <dbReference type="ARBA" id="ARBA00022827"/>
    </source>
</evidence>
<feature type="domain" description="FAD-binding PCMH-type" evidence="7">
    <location>
        <begin position="58"/>
        <end position="227"/>
    </location>
</feature>
<gene>
    <name evidence="8" type="ORF">BWQ96_04652</name>
</gene>
<keyword evidence="4" id="KW-0274">FAD</keyword>
<protein>
    <submittedName>
        <fullName evidence="8">Berberine bridge enzyme-like 7</fullName>
    </submittedName>
</protein>
<evidence type="ECO:0000313" key="8">
    <source>
        <dbReference type="EMBL" id="PXF45575.1"/>
    </source>
</evidence>
<evidence type="ECO:0000256" key="5">
    <source>
        <dbReference type="ARBA" id="ARBA00023002"/>
    </source>
</evidence>
<evidence type="ECO:0000256" key="6">
    <source>
        <dbReference type="SAM" id="SignalP"/>
    </source>
</evidence>
<keyword evidence="3" id="KW-0285">Flavoprotein</keyword>
<dbReference type="InterPro" id="IPR016169">
    <property type="entry name" value="FAD-bd_PCMH_sub2"/>
</dbReference>
<dbReference type="Pfam" id="PF01565">
    <property type="entry name" value="FAD_binding_4"/>
    <property type="match status" value="1"/>
</dbReference>
<comment type="cofactor">
    <cofactor evidence="1">
        <name>FAD</name>
        <dbReference type="ChEBI" id="CHEBI:57692"/>
    </cofactor>
</comment>
<dbReference type="AlphaFoldDB" id="A0A2V3ITX4"/>
<dbReference type="GO" id="GO:0071949">
    <property type="term" value="F:FAD binding"/>
    <property type="evidence" value="ECO:0007669"/>
    <property type="project" value="InterPro"/>
</dbReference>
<comment type="caution">
    <text evidence="8">The sequence shown here is derived from an EMBL/GenBank/DDBJ whole genome shotgun (WGS) entry which is preliminary data.</text>
</comment>
<dbReference type="Gene3D" id="3.40.462.20">
    <property type="match status" value="1"/>
</dbReference>
<dbReference type="PANTHER" id="PTHR42973:SF39">
    <property type="entry name" value="FAD-BINDING PCMH-TYPE DOMAIN-CONTAINING PROTEIN"/>
    <property type="match status" value="1"/>
</dbReference>
<feature type="chain" id="PRO_5016001027" evidence="6">
    <location>
        <begin position="22"/>
        <end position="500"/>
    </location>
</feature>
<dbReference type="InterPro" id="IPR012951">
    <property type="entry name" value="BBE"/>
</dbReference>
<dbReference type="GO" id="GO:0016491">
    <property type="term" value="F:oxidoreductase activity"/>
    <property type="evidence" value="ECO:0007669"/>
    <property type="project" value="UniProtKB-KW"/>
</dbReference>
<dbReference type="OrthoDB" id="415825at2759"/>
<comment type="similarity">
    <text evidence="2">Belongs to the oxygen-dependent FAD-linked oxidoreductase family.</text>
</comment>
<sequence length="500" mass="57190">MNRFPTFIFLLLLTLFRKVYSLDRANNLKACAAKSGIPVHLPPSPIYSRLKSQSFRSDFATPFAIATAYSESHVSILIKCARRFNIRVCARSGGHSLIGHSLCKGLVIDLSSMNSVKMQPGGVAYIQPGATLGEVLWNVHKEKRWLAAGVCPSVGFAGYVLGGGHGPYEGRLGIACDDMLSLRMVDRKGRAFFVSKSKRPELFWALCGAGGGHFGVVTAFRWRTVSSGPFDRAVVFRFKWPTSRGGEVLEKWQHYSEWGGDVWFRIEVYLRSRDEGVFGYGACYRVRSVKECMRRLKYAPFFNTPARTTEYISYVRNALDVHAFFGPEGGWGQYRAPNLRKAMLNQRFTQGEHANGRIYQSTFLRFNATHEPSKKFWQTYVDFCQSAYGRNSIPWVVCEMNLFNNAIDLPNNNAFAFRSANLITNYIVGGGRREHKKFVYYWMRNHFEPYTVGVYINYADLLLKKYATAYWGSSLRRLRRVQKRWDPSYFFMNPQPIPQN</sequence>
<dbReference type="Gene3D" id="3.30.465.10">
    <property type="match status" value="1"/>
</dbReference>
<accession>A0A2V3ITX4</accession>
<feature type="signal peptide" evidence="6">
    <location>
        <begin position="1"/>
        <end position="21"/>
    </location>
</feature>